<dbReference type="GO" id="GO:0004144">
    <property type="term" value="F:diacylglycerol O-acyltransferase activity"/>
    <property type="evidence" value="ECO:0007669"/>
    <property type="project" value="UniProtKB-EC"/>
</dbReference>
<reference evidence="14 15" key="1">
    <citation type="submission" date="2018-08" db="EMBL/GenBank/DDBJ databases">
        <title>Sequencing the genomes of 1000 actinobacteria strains.</title>
        <authorList>
            <person name="Klenk H.-P."/>
        </authorList>
    </citation>
    <scope>NUCLEOTIDE SEQUENCE [LARGE SCALE GENOMIC DNA]</scope>
    <source>
        <strain evidence="14 15">DSM 22967</strain>
    </source>
</reference>
<evidence type="ECO:0000256" key="4">
    <source>
        <dbReference type="ARBA" id="ARBA00013244"/>
    </source>
</evidence>
<keyword evidence="6 11" id="KW-0808">Transferase</keyword>
<comment type="pathway">
    <text evidence="2">Lipid metabolism.</text>
</comment>
<dbReference type="SUPFAM" id="SSF52777">
    <property type="entry name" value="CoA-dependent acyltransferases"/>
    <property type="match status" value="1"/>
</dbReference>
<dbReference type="Proteomes" id="UP000256253">
    <property type="component" value="Unassembled WGS sequence"/>
</dbReference>
<evidence type="ECO:0000256" key="1">
    <source>
        <dbReference type="ARBA" id="ARBA00004771"/>
    </source>
</evidence>
<feature type="domain" description="O-acyltransferase WSD1-like N-terminal" evidence="12">
    <location>
        <begin position="9"/>
        <end position="285"/>
    </location>
</feature>
<dbReference type="AlphaFoldDB" id="A0A3D9UU97"/>
<comment type="catalytic activity">
    <reaction evidence="10 11">
        <text>an acyl-CoA + a 1,2-diacyl-sn-glycerol = a triacyl-sn-glycerol + CoA</text>
        <dbReference type="Rhea" id="RHEA:10868"/>
        <dbReference type="ChEBI" id="CHEBI:17815"/>
        <dbReference type="ChEBI" id="CHEBI:57287"/>
        <dbReference type="ChEBI" id="CHEBI:58342"/>
        <dbReference type="ChEBI" id="CHEBI:64615"/>
        <dbReference type="EC" id="2.3.1.20"/>
    </reaction>
</comment>
<dbReference type="GO" id="GO:0019432">
    <property type="term" value="P:triglyceride biosynthetic process"/>
    <property type="evidence" value="ECO:0007669"/>
    <property type="project" value="UniProtKB-UniPathway"/>
</dbReference>
<dbReference type="PANTHER" id="PTHR31650">
    <property type="entry name" value="O-ACYLTRANSFERASE (WSD1-LIKE) FAMILY PROTEIN"/>
    <property type="match status" value="1"/>
</dbReference>
<dbReference type="UniPathway" id="UPA00282"/>
<dbReference type="GO" id="GO:0071731">
    <property type="term" value="P:response to nitric oxide"/>
    <property type="evidence" value="ECO:0007669"/>
    <property type="project" value="TreeGrafter"/>
</dbReference>
<dbReference type="GO" id="GO:0006071">
    <property type="term" value="P:glycerol metabolic process"/>
    <property type="evidence" value="ECO:0007669"/>
    <property type="project" value="UniProtKB-KW"/>
</dbReference>
<dbReference type="Pfam" id="PF03007">
    <property type="entry name" value="WS_DGAT_cat"/>
    <property type="match status" value="1"/>
</dbReference>
<dbReference type="InterPro" id="IPR004255">
    <property type="entry name" value="O-acyltransferase_WSD1_N"/>
</dbReference>
<sequence>MKRSTVKQLSPLDAAFLGLDNSTMTGNITSILVLDPAAVDEPFDLAHLLEFLGGRIGRVRAFRQRLVEVPLGLDRPYWVDDDRFDLRYHVRESALPRPGGMAQLLELAGRLHERPLDMTHPLWEAYLVTGLEGGRVAIINKTHHVVIDGVSGMEVLTALIDLQPTPPAPPASDDFEPAPAPSGVSLLARSAVGMLRRPEQAWTVVSGLAKWAPAVLPFDALKPRNPLAPKKTGSAAGGDALPVRPPTTSFNAQISRRRRVGVADLPLADVRAVKNAFGTSVNDVVMAVTAGALRHWLLHDGGILSAPLVAMVPVAVQAERSDQGNFVTAMFTTLPTHLDDPVARLKRSSGFSRSAKKKKGAVPPDVLTSAMEFAPPVIFGRAARAVFETGLFRAMRPFNLVISNVPGGSEQAYVAGAKLEAIYPVSVLTDGLGLNVTLLGYRGNLHVGITTDPDLVPDPQGIADQMAQELRTLLDAAEQLPHA</sequence>
<keyword evidence="7 11" id="KW-0319">Glycerol metabolism</keyword>
<proteinExistence type="inferred from homology"/>
<evidence type="ECO:0000256" key="10">
    <source>
        <dbReference type="ARBA" id="ARBA00048109"/>
    </source>
</evidence>
<protein>
    <recommendedName>
        <fullName evidence="4 11">Diacylglycerol O-acyltransferase</fullName>
        <ecNumber evidence="4 11">2.3.1.20</ecNumber>
    </recommendedName>
</protein>
<dbReference type="InterPro" id="IPR009721">
    <property type="entry name" value="O-acyltransferase_WSD1_C"/>
</dbReference>
<organism evidence="14 15">
    <name type="scientific">Calidifontibacter indicus</name>
    <dbReference type="NCBI Taxonomy" id="419650"/>
    <lineage>
        <taxon>Bacteria</taxon>
        <taxon>Bacillati</taxon>
        <taxon>Actinomycetota</taxon>
        <taxon>Actinomycetes</taxon>
        <taxon>Micrococcales</taxon>
        <taxon>Dermacoccaceae</taxon>
        <taxon>Calidifontibacter</taxon>
    </lineage>
</organism>
<evidence type="ECO:0000313" key="14">
    <source>
        <dbReference type="EMBL" id="REF30205.1"/>
    </source>
</evidence>
<dbReference type="InterPro" id="IPR045034">
    <property type="entry name" value="O-acyltransferase_WSD1-like"/>
</dbReference>
<dbReference type="Pfam" id="PF06974">
    <property type="entry name" value="WS_DGAT_C"/>
    <property type="match status" value="1"/>
</dbReference>
<dbReference type="Gene3D" id="3.30.559.10">
    <property type="entry name" value="Chloramphenicol acetyltransferase-like domain"/>
    <property type="match status" value="1"/>
</dbReference>
<dbReference type="GO" id="GO:0005886">
    <property type="term" value="C:plasma membrane"/>
    <property type="evidence" value="ECO:0007669"/>
    <property type="project" value="TreeGrafter"/>
</dbReference>
<keyword evidence="8 11" id="KW-0443">Lipid metabolism</keyword>
<comment type="caution">
    <text evidence="14">The sequence shown here is derived from an EMBL/GenBank/DDBJ whole genome shotgun (WGS) entry which is preliminary data.</text>
</comment>
<dbReference type="RefSeq" id="WP_147301322.1">
    <property type="nucleotide sequence ID" value="NZ_QTUA01000001.1"/>
</dbReference>
<evidence type="ECO:0000256" key="5">
    <source>
        <dbReference type="ARBA" id="ARBA00022516"/>
    </source>
</evidence>
<evidence type="ECO:0000259" key="13">
    <source>
        <dbReference type="Pfam" id="PF06974"/>
    </source>
</evidence>
<evidence type="ECO:0000256" key="7">
    <source>
        <dbReference type="ARBA" id="ARBA00022798"/>
    </source>
</evidence>
<keyword evidence="15" id="KW-1185">Reference proteome</keyword>
<keyword evidence="5 11" id="KW-0444">Lipid biosynthesis</keyword>
<dbReference type="EMBL" id="QTUA01000001">
    <property type="protein sequence ID" value="REF30205.1"/>
    <property type="molecule type" value="Genomic_DNA"/>
</dbReference>
<dbReference type="InterPro" id="IPR023213">
    <property type="entry name" value="CAT-like_dom_sf"/>
</dbReference>
<comment type="pathway">
    <text evidence="1 11">Glycerolipid metabolism; triacylglycerol biosynthesis.</text>
</comment>
<dbReference type="GO" id="GO:0001666">
    <property type="term" value="P:response to hypoxia"/>
    <property type="evidence" value="ECO:0007669"/>
    <property type="project" value="TreeGrafter"/>
</dbReference>
<feature type="domain" description="O-acyltransferase WSD1 C-terminal" evidence="13">
    <location>
        <begin position="324"/>
        <end position="473"/>
    </location>
</feature>
<evidence type="ECO:0000256" key="6">
    <source>
        <dbReference type="ARBA" id="ARBA00022679"/>
    </source>
</evidence>
<accession>A0A3D9UU97</accession>
<evidence type="ECO:0000256" key="2">
    <source>
        <dbReference type="ARBA" id="ARBA00005189"/>
    </source>
</evidence>
<dbReference type="PANTHER" id="PTHR31650:SF1">
    <property type="entry name" value="WAX ESTER SYNTHASE_DIACYLGLYCEROL ACYLTRANSFERASE 4-RELATED"/>
    <property type="match status" value="1"/>
</dbReference>
<dbReference type="OrthoDB" id="9810950at2"/>
<dbReference type="InterPro" id="IPR014292">
    <property type="entry name" value="Acyl_transf_WS/DGAT"/>
</dbReference>
<evidence type="ECO:0000313" key="15">
    <source>
        <dbReference type="Proteomes" id="UP000256253"/>
    </source>
</evidence>
<name>A0A3D9UU97_9MICO</name>
<evidence type="ECO:0000256" key="9">
    <source>
        <dbReference type="ARBA" id="ARBA00023315"/>
    </source>
</evidence>
<keyword evidence="9 11" id="KW-0012">Acyltransferase</keyword>
<dbReference type="EC" id="2.3.1.20" evidence="4 11"/>
<evidence type="ECO:0000256" key="8">
    <source>
        <dbReference type="ARBA" id="ARBA00023098"/>
    </source>
</evidence>
<evidence type="ECO:0000256" key="11">
    <source>
        <dbReference type="RuleBase" id="RU361241"/>
    </source>
</evidence>
<evidence type="ECO:0000256" key="3">
    <source>
        <dbReference type="ARBA" id="ARBA00009587"/>
    </source>
</evidence>
<dbReference type="NCBIfam" id="TIGR02946">
    <property type="entry name" value="acyl_WS_DGAT"/>
    <property type="match status" value="1"/>
</dbReference>
<gene>
    <name evidence="14" type="ORF">DFJ65_1199</name>
</gene>
<dbReference type="GO" id="GO:0051701">
    <property type="term" value="P:biological process involved in interaction with host"/>
    <property type="evidence" value="ECO:0007669"/>
    <property type="project" value="TreeGrafter"/>
</dbReference>
<comment type="similarity">
    <text evidence="3 11">Belongs to the long-chain O-acyltransferase family.</text>
</comment>
<evidence type="ECO:0000259" key="12">
    <source>
        <dbReference type="Pfam" id="PF03007"/>
    </source>
</evidence>